<feature type="chain" id="PRO_5046823204" evidence="1">
    <location>
        <begin position="21"/>
        <end position="92"/>
    </location>
</feature>
<accession>A0ABT7CI45</accession>
<proteinExistence type="predicted"/>
<reference evidence="2 3" key="1">
    <citation type="submission" date="2023-05" db="EMBL/GenBank/DDBJ databases">
        <authorList>
            <person name="Zhang X."/>
        </authorList>
    </citation>
    <scope>NUCLEOTIDE SEQUENCE [LARGE SCALE GENOMIC DNA]</scope>
    <source>
        <strain evidence="2 3">DM2B3-1</strain>
    </source>
</reference>
<dbReference type="Proteomes" id="UP001228581">
    <property type="component" value="Unassembled WGS sequence"/>
</dbReference>
<keyword evidence="3" id="KW-1185">Reference proteome</keyword>
<dbReference type="RefSeq" id="WP_313995603.1">
    <property type="nucleotide sequence ID" value="NZ_JASJOR010000006.1"/>
</dbReference>
<keyword evidence="1" id="KW-0732">Signal</keyword>
<name>A0ABT7CI45_9BACT</name>
<evidence type="ECO:0000313" key="2">
    <source>
        <dbReference type="EMBL" id="MDJ1493406.1"/>
    </source>
</evidence>
<evidence type="ECO:0000256" key="1">
    <source>
        <dbReference type="SAM" id="SignalP"/>
    </source>
</evidence>
<protein>
    <submittedName>
        <fullName evidence="2">Uncharacterized protein</fullName>
    </submittedName>
</protein>
<comment type="caution">
    <text evidence="2">The sequence shown here is derived from an EMBL/GenBank/DDBJ whole genome shotgun (WGS) entry which is preliminary data.</text>
</comment>
<organism evidence="2 3">
    <name type="scientific">Xanthocytophaga flava</name>
    <dbReference type="NCBI Taxonomy" id="3048013"/>
    <lineage>
        <taxon>Bacteria</taxon>
        <taxon>Pseudomonadati</taxon>
        <taxon>Bacteroidota</taxon>
        <taxon>Cytophagia</taxon>
        <taxon>Cytophagales</taxon>
        <taxon>Rhodocytophagaceae</taxon>
        <taxon>Xanthocytophaga</taxon>
    </lineage>
</organism>
<feature type="signal peptide" evidence="1">
    <location>
        <begin position="1"/>
        <end position="20"/>
    </location>
</feature>
<sequence length="92" mass="10538">MMQQMLWLLWLVCMPVSVYAGTDIDAAERDTIKFIKVHFLYGSKPKKEFKFLEKKWFGGMHGGHVSIETDSVVTGFGPKGKFHVFGNRKKLS</sequence>
<dbReference type="EMBL" id="JASJOT010000005">
    <property type="protein sequence ID" value="MDJ1493406.1"/>
    <property type="molecule type" value="Genomic_DNA"/>
</dbReference>
<gene>
    <name evidence="2" type="ORF">QNI19_10730</name>
</gene>
<evidence type="ECO:0000313" key="3">
    <source>
        <dbReference type="Proteomes" id="UP001228581"/>
    </source>
</evidence>